<reference evidence="1" key="1">
    <citation type="submission" date="2012-01" db="EMBL/GenBank/DDBJ databases">
        <authorList>
            <person name="Summers A.O."/>
            <person name="Wireman J."/>
        </authorList>
    </citation>
    <scope>NUCLEOTIDE SEQUENCE</scope>
    <source>
        <strain evidence="1">96A-29192</strain>
        <plasmid evidence="1">p96A29192-65</plasmid>
    </source>
</reference>
<organism evidence="1">
    <name type="scientific">Salmonella sp. 96A-29192</name>
    <dbReference type="NCBI Taxonomy" id="1179814"/>
    <lineage>
        <taxon>Bacteria</taxon>
        <taxon>Pseudomonadati</taxon>
        <taxon>Pseudomonadota</taxon>
        <taxon>Gammaproteobacteria</taxon>
        <taxon>Enterobacterales</taxon>
        <taxon>Enterobacteriaceae</taxon>
        <taxon>Salmonella</taxon>
    </lineage>
</organism>
<name>I3VZR8_9ENTR</name>
<keyword evidence="1" id="KW-0614">Plasmid</keyword>
<protein>
    <submittedName>
        <fullName evidence="1">Uncharacterized protein</fullName>
    </submittedName>
</protein>
<proteinExistence type="predicted"/>
<sequence>MLTLRGTELQFLLGQCRELPPLSFLIITLMCQADAPCGLVQPLACSEASSEQTHGLRGGPTKLNTFITNGKVREYF</sequence>
<evidence type="ECO:0000313" key="1">
    <source>
        <dbReference type="EMBL" id="AFK88845.1"/>
    </source>
</evidence>
<geneLocation type="plasmid" evidence="1">
    <name>p96A29192-65</name>
</geneLocation>
<accession>I3VZR8</accession>
<dbReference type="AlphaFoldDB" id="I3VZR8"/>
<dbReference type="EMBL" id="JQ418521">
    <property type="protein sequence ID" value="AFK88845.1"/>
    <property type="molecule type" value="Genomic_DNA"/>
</dbReference>